<feature type="domain" description="Ig-like" evidence="9">
    <location>
        <begin position="228"/>
        <end position="333"/>
    </location>
</feature>
<dbReference type="Gene3D" id="2.60.40.10">
    <property type="entry name" value="Immunoglobulins"/>
    <property type="match status" value="6"/>
</dbReference>
<feature type="domain" description="Ig-like" evidence="9">
    <location>
        <begin position="139"/>
        <end position="226"/>
    </location>
</feature>
<dbReference type="CDD" id="cd00063">
    <property type="entry name" value="FN3"/>
    <property type="match status" value="1"/>
</dbReference>
<keyword evidence="3 7" id="KW-1133">Transmembrane helix</keyword>
<feature type="domain" description="Fibronectin type-III" evidence="10">
    <location>
        <begin position="538"/>
        <end position="633"/>
    </location>
</feature>
<dbReference type="AlphaFoldDB" id="A0A1I8PI45"/>
<dbReference type="InterPro" id="IPR003961">
    <property type="entry name" value="FN3_dom"/>
</dbReference>
<feature type="signal peptide" evidence="8">
    <location>
        <begin position="1"/>
        <end position="20"/>
    </location>
</feature>
<dbReference type="InterPro" id="IPR007110">
    <property type="entry name" value="Ig-like_dom"/>
</dbReference>
<dbReference type="SMART" id="SM00408">
    <property type="entry name" value="IGc2"/>
    <property type="match status" value="5"/>
</dbReference>
<feature type="compositionally biased region" description="Polar residues" evidence="6">
    <location>
        <begin position="729"/>
        <end position="769"/>
    </location>
</feature>
<keyword evidence="4 7" id="KW-0472">Membrane</keyword>
<feature type="domain" description="Ig-like" evidence="9">
    <location>
        <begin position="344"/>
        <end position="436"/>
    </location>
</feature>
<dbReference type="PROSITE" id="PS50853">
    <property type="entry name" value="FN3"/>
    <property type="match status" value="1"/>
</dbReference>
<protein>
    <submittedName>
        <fullName evidence="11">Uncharacterized protein</fullName>
    </submittedName>
</protein>
<dbReference type="SUPFAM" id="SSF48726">
    <property type="entry name" value="Immunoglobulin"/>
    <property type="match status" value="5"/>
</dbReference>
<dbReference type="GO" id="GO:0016020">
    <property type="term" value="C:membrane"/>
    <property type="evidence" value="ECO:0007669"/>
    <property type="project" value="UniProtKB-SubCell"/>
</dbReference>
<dbReference type="Pfam" id="PF08205">
    <property type="entry name" value="C2-set_2"/>
    <property type="match status" value="1"/>
</dbReference>
<feature type="compositionally biased region" description="Basic and acidic residues" evidence="6">
    <location>
        <begin position="686"/>
        <end position="695"/>
    </location>
</feature>
<keyword evidence="2 7" id="KW-0812">Transmembrane</keyword>
<evidence type="ECO:0000256" key="2">
    <source>
        <dbReference type="ARBA" id="ARBA00022692"/>
    </source>
</evidence>
<feature type="compositionally biased region" description="Basic and acidic residues" evidence="6">
    <location>
        <begin position="704"/>
        <end position="720"/>
    </location>
</feature>
<dbReference type="PANTHER" id="PTHR23278">
    <property type="entry name" value="SIDESTEP PROTEIN"/>
    <property type="match status" value="1"/>
</dbReference>
<dbReference type="SUPFAM" id="SSF49265">
    <property type="entry name" value="Fibronectin type III"/>
    <property type="match status" value="1"/>
</dbReference>
<dbReference type="PROSITE" id="PS50835">
    <property type="entry name" value="IG_LIKE"/>
    <property type="match status" value="5"/>
</dbReference>
<keyword evidence="8" id="KW-0732">Signal</keyword>
<evidence type="ECO:0000256" key="5">
    <source>
        <dbReference type="ARBA" id="ARBA00023157"/>
    </source>
</evidence>
<comment type="subcellular location">
    <subcellularLocation>
        <location evidence="1">Membrane</location>
        <topology evidence="1">Single-pass membrane protein</topology>
    </subcellularLocation>
</comment>
<evidence type="ECO:0000256" key="1">
    <source>
        <dbReference type="ARBA" id="ARBA00004167"/>
    </source>
</evidence>
<evidence type="ECO:0000256" key="6">
    <source>
        <dbReference type="SAM" id="MobiDB-lite"/>
    </source>
</evidence>
<dbReference type="InterPro" id="IPR036179">
    <property type="entry name" value="Ig-like_dom_sf"/>
</dbReference>
<evidence type="ECO:0000256" key="8">
    <source>
        <dbReference type="SAM" id="SignalP"/>
    </source>
</evidence>
<name>A0A1I8PI45_STOCA</name>
<dbReference type="Pfam" id="PF13927">
    <property type="entry name" value="Ig_3"/>
    <property type="match status" value="2"/>
</dbReference>
<dbReference type="InterPro" id="IPR013783">
    <property type="entry name" value="Ig-like_fold"/>
</dbReference>
<accession>A0A1I8PI45</accession>
<feature type="transmembrane region" description="Helical" evidence="7">
    <location>
        <begin position="652"/>
        <end position="674"/>
    </location>
</feature>
<sequence>MAFLLHTILFVAIGFSAIYGIKDVPQKHIEAISGETIYLPCNVSINEGDEVVLILWYREDRGTPIYSVDIREGVKKSIKRWSDENIFGERAYFILDKEPGTLSIQSTMYTDSGTYRCRVDFLKAQTRNSKIIVTVIDPPDKVTIWDDAGIERSTVVGPYSEGDIITLKCAAFGGIPLPQIIWLRDDNKLESQMNFVPGNNFVESEVTLGPLKRSDLNSRISCRASNHPRATPIEAVVQVDMNFSPLDIRLLGSYQSLSAGRRYDLLCQSAGSRPPAVITWWLDGIRMEKTTETTSSDGNQTTSTLSISFSKNDAGKLLTCKAYNHAVPSEPLEDGWKLDIQYVPEAFVQLGTSLDPNTIREGSDVYFDCFVAAHPPVFRIEWRHNGMPLPRNISQGVIISNHSLVLQGVTRTTAGNYSCVGFNGEGEGISPSFSLNILYAPTCSPNQTRIYGVAKQEDAKIKCSVDANPPEVDFSWTFNNSAESIDVATNHISRMGTSSTVTYTPVTELDYGTLLCTAANKIGKQRIPCVFHIIAAGRPDQVHNCTLTNISMTSLTVTCSDGFNGGLPQFFILELIDANTNDLKANITSTVPRFTVSTLSPGGVYSLSVYAFNSKGRSDPTVLNAAMLRMPEKQLTLDPGNKSRSDFFVSPMISLTFGLTLTIFVAGLAVVLALRIPCNSKKRHQKEFCHEHNTRSDSPNPSEKSTEGKDIDVNDEEKNPDVVPETTDSDVQINCANRTQHISIIESSRSPNKDLSSNNQQPQQYTIGSASNSLRSIGYCTLRNGAHASSAIGNLSMNINQQQYGNQVSQYTLPRHQHIWSNYNNMMSGGRYNHPITTIHQQSLPSTVNPSQLSYFTESVVPATISPIPNSTMSPLMRTLHLQQLSQKQSQQPKICIEGGQSSILTMDPSSLSDDEINVQTPLMVKRGSAAQLSQKQSQQPKICIEGGQSSILTMDPSSLSDDEINVQTPLMVKRGSAA</sequence>
<reference evidence="11" key="1">
    <citation type="submission" date="2020-05" db="UniProtKB">
        <authorList>
            <consortium name="EnsemblMetazoa"/>
        </authorList>
    </citation>
    <scope>IDENTIFICATION</scope>
    <source>
        <strain evidence="11">USDA</strain>
    </source>
</reference>
<keyword evidence="5" id="KW-1015">Disulfide bond</keyword>
<feature type="domain" description="Ig-like" evidence="9">
    <location>
        <begin position="441"/>
        <end position="520"/>
    </location>
</feature>
<evidence type="ECO:0000313" key="11">
    <source>
        <dbReference type="EnsemblMetazoa" id="SCAU008289-PA"/>
    </source>
</evidence>
<feature type="region of interest" description="Disordered" evidence="6">
    <location>
        <begin position="685"/>
        <end position="769"/>
    </location>
</feature>
<dbReference type="STRING" id="35570.A0A1I8PI45"/>
<dbReference type="EnsemblMetazoa" id="SCAU008289-RA">
    <property type="protein sequence ID" value="SCAU008289-PA"/>
    <property type="gene ID" value="SCAU008289"/>
</dbReference>
<evidence type="ECO:0000256" key="3">
    <source>
        <dbReference type="ARBA" id="ARBA00022989"/>
    </source>
</evidence>
<dbReference type="Proteomes" id="UP000095300">
    <property type="component" value="Unassembled WGS sequence"/>
</dbReference>
<evidence type="ECO:0000313" key="12">
    <source>
        <dbReference type="Proteomes" id="UP000095300"/>
    </source>
</evidence>
<dbReference type="CDD" id="cd00096">
    <property type="entry name" value="Ig"/>
    <property type="match status" value="1"/>
</dbReference>
<dbReference type="SMART" id="SM00060">
    <property type="entry name" value="FN3"/>
    <property type="match status" value="1"/>
</dbReference>
<feature type="domain" description="Ig-like" evidence="9">
    <location>
        <begin position="34"/>
        <end position="134"/>
    </location>
</feature>
<dbReference type="InterPro" id="IPR013162">
    <property type="entry name" value="CD80_C2-set"/>
</dbReference>
<proteinExistence type="predicted"/>
<dbReference type="PANTHER" id="PTHR23278:SF25">
    <property type="entry name" value="GH14967P"/>
    <property type="match status" value="1"/>
</dbReference>
<dbReference type="Pfam" id="PF07686">
    <property type="entry name" value="V-set"/>
    <property type="match status" value="1"/>
</dbReference>
<keyword evidence="12" id="KW-1185">Reference proteome</keyword>
<evidence type="ECO:0000256" key="7">
    <source>
        <dbReference type="SAM" id="Phobius"/>
    </source>
</evidence>
<dbReference type="InterPro" id="IPR036116">
    <property type="entry name" value="FN3_sf"/>
</dbReference>
<dbReference type="VEuPathDB" id="VectorBase:SCAU008289"/>
<dbReference type="SMART" id="SM00409">
    <property type="entry name" value="IG"/>
    <property type="match status" value="5"/>
</dbReference>
<evidence type="ECO:0000259" key="10">
    <source>
        <dbReference type="PROSITE" id="PS50853"/>
    </source>
</evidence>
<evidence type="ECO:0000256" key="4">
    <source>
        <dbReference type="ARBA" id="ARBA00023136"/>
    </source>
</evidence>
<feature type="chain" id="PRO_5009326693" evidence="8">
    <location>
        <begin position="21"/>
        <end position="979"/>
    </location>
</feature>
<organism evidence="11 12">
    <name type="scientific">Stomoxys calcitrans</name>
    <name type="common">Stable fly</name>
    <name type="synonym">Conops calcitrans</name>
    <dbReference type="NCBI Taxonomy" id="35570"/>
    <lineage>
        <taxon>Eukaryota</taxon>
        <taxon>Metazoa</taxon>
        <taxon>Ecdysozoa</taxon>
        <taxon>Arthropoda</taxon>
        <taxon>Hexapoda</taxon>
        <taxon>Insecta</taxon>
        <taxon>Pterygota</taxon>
        <taxon>Neoptera</taxon>
        <taxon>Endopterygota</taxon>
        <taxon>Diptera</taxon>
        <taxon>Brachycera</taxon>
        <taxon>Muscomorpha</taxon>
        <taxon>Muscoidea</taxon>
        <taxon>Muscidae</taxon>
        <taxon>Stomoxys</taxon>
    </lineage>
</organism>
<evidence type="ECO:0000259" key="9">
    <source>
        <dbReference type="PROSITE" id="PS50835"/>
    </source>
</evidence>
<dbReference type="InterPro" id="IPR003598">
    <property type="entry name" value="Ig_sub2"/>
</dbReference>
<dbReference type="InterPro" id="IPR003599">
    <property type="entry name" value="Ig_sub"/>
</dbReference>
<dbReference type="InterPro" id="IPR013106">
    <property type="entry name" value="Ig_V-set"/>
</dbReference>